<evidence type="ECO:0000313" key="8">
    <source>
        <dbReference type="Proteomes" id="UP000249066"/>
    </source>
</evidence>
<keyword evidence="3" id="KW-1003">Cell membrane</keyword>
<comment type="caution">
    <text evidence="7">The sequence shown here is derived from an EMBL/GenBank/DDBJ whole genome shotgun (WGS) entry which is preliminary data.</text>
</comment>
<dbReference type="AlphaFoldDB" id="A0A2W5ADS4"/>
<dbReference type="CDD" id="cd01127">
    <property type="entry name" value="TrwB_TraG_TraD_VirD4"/>
    <property type="match status" value="1"/>
</dbReference>
<dbReference type="Proteomes" id="UP000249066">
    <property type="component" value="Unassembled WGS sequence"/>
</dbReference>
<evidence type="ECO:0000313" key="7">
    <source>
        <dbReference type="EMBL" id="PZO91307.1"/>
    </source>
</evidence>
<protein>
    <recommendedName>
        <fullName evidence="9">Conjugal transfer protein TraG</fullName>
    </recommendedName>
</protein>
<evidence type="ECO:0000256" key="5">
    <source>
        <dbReference type="ARBA" id="ARBA00022989"/>
    </source>
</evidence>
<dbReference type="PANTHER" id="PTHR37937">
    <property type="entry name" value="CONJUGATIVE TRANSFER: DNA TRANSPORT"/>
    <property type="match status" value="1"/>
</dbReference>
<dbReference type="PANTHER" id="PTHR37937:SF1">
    <property type="entry name" value="CONJUGATIVE TRANSFER: DNA TRANSPORT"/>
    <property type="match status" value="1"/>
</dbReference>
<evidence type="ECO:0000256" key="4">
    <source>
        <dbReference type="ARBA" id="ARBA00022692"/>
    </source>
</evidence>
<accession>A0A2W5ADS4</accession>
<comment type="similarity">
    <text evidence="2">Belongs to the VirD4/TraG family.</text>
</comment>
<dbReference type="Gene3D" id="3.40.50.300">
    <property type="entry name" value="P-loop containing nucleotide triphosphate hydrolases"/>
    <property type="match status" value="1"/>
</dbReference>
<name>A0A2W5ADS4_9SPHN</name>
<keyword evidence="4" id="KW-0812">Transmembrane</keyword>
<reference evidence="7 8" key="1">
    <citation type="submission" date="2017-08" db="EMBL/GenBank/DDBJ databases">
        <title>Infants hospitalized years apart are colonized by the same room-sourced microbial strains.</title>
        <authorList>
            <person name="Brooks B."/>
            <person name="Olm M.R."/>
            <person name="Firek B.A."/>
            <person name="Baker R."/>
            <person name="Thomas B.C."/>
            <person name="Morowitz M.J."/>
            <person name="Banfield J.F."/>
        </authorList>
    </citation>
    <scope>NUCLEOTIDE SEQUENCE [LARGE SCALE GENOMIC DNA]</scope>
    <source>
        <strain evidence="7">S2_018_000_R2_101</strain>
    </source>
</reference>
<gene>
    <name evidence="7" type="ORF">DI623_03700</name>
</gene>
<evidence type="ECO:0000256" key="2">
    <source>
        <dbReference type="ARBA" id="ARBA00008806"/>
    </source>
</evidence>
<dbReference type="SUPFAM" id="SSF52540">
    <property type="entry name" value="P-loop containing nucleoside triphosphate hydrolases"/>
    <property type="match status" value="1"/>
</dbReference>
<organism evidence="7 8">
    <name type="scientific">Sphingomonas sanxanigenens</name>
    <dbReference type="NCBI Taxonomy" id="397260"/>
    <lineage>
        <taxon>Bacteria</taxon>
        <taxon>Pseudomonadati</taxon>
        <taxon>Pseudomonadota</taxon>
        <taxon>Alphaproteobacteria</taxon>
        <taxon>Sphingomonadales</taxon>
        <taxon>Sphingomonadaceae</taxon>
        <taxon>Sphingomonas</taxon>
    </lineage>
</organism>
<evidence type="ECO:0000256" key="1">
    <source>
        <dbReference type="ARBA" id="ARBA00004651"/>
    </source>
</evidence>
<dbReference type="EMBL" id="QFNN01000011">
    <property type="protein sequence ID" value="PZO91307.1"/>
    <property type="molecule type" value="Genomic_DNA"/>
</dbReference>
<dbReference type="InterPro" id="IPR051539">
    <property type="entry name" value="T4SS-coupling_protein"/>
</dbReference>
<sequence length="511" mass="55862">MRGGRFGTGMNFFMSVHRQTLEADHAARARERARAMEDAMRRATPSDALGHGRLATLRDVDASGLFGDDGIFLGGLHGRLLQFTGDGPLLTYARTGSGKGRDLILPNLSHLRDRSLIVCDPKDGENAFVSAAHRRDTLGHKVVFLNPYGINGAGFPNTKINPFHLLVDIVRSGARIDSEASEIAHILIPRPIKASGEEWVRSGALRLTATVLEYLAIFDPEHCTPARLWSFANSSGFDLGAQFAMMETCGVASIEGRAASFNLVRSDAPKQWEAYKSALADALAPFAPDGALALSTSGHEFSFATLKHEPVTVFLILPSEKLDVGAPWISLTVNYAIEAIAKERGPVRTTFILDEFAQLPPINAVPKATRLYRSKGIQLWFFAQGRFSLRERWPEVLAKEFEDQAAIVTMRSISEPDLIRDIELWSGNKTILNRGVSHNGGTVETAAANLGESKRSVLQAEDIIGLGSGRQIIKVATMPHLIVSDCVPFFAVDPWTNQIGDVRALHRGEFE</sequence>
<comment type="subcellular location">
    <subcellularLocation>
        <location evidence="1">Cell membrane</location>
        <topology evidence="1">Multi-pass membrane protein</topology>
    </subcellularLocation>
</comment>
<proteinExistence type="inferred from homology"/>
<dbReference type="InterPro" id="IPR003688">
    <property type="entry name" value="TraG/VirD4"/>
</dbReference>
<keyword evidence="6" id="KW-0472">Membrane</keyword>
<dbReference type="GO" id="GO:0005886">
    <property type="term" value="C:plasma membrane"/>
    <property type="evidence" value="ECO:0007669"/>
    <property type="project" value="UniProtKB-SubCell"/>
</dbReference>
<dbReference type="InterPro" id="IPR027417">
    <property type="entry name" value="P-loop_NTPase"/>
</dbReference>
<evidence type="ECO:0000256" key="3">
    <source>
        <dbReference type="ARBA" id="ARBA00022475"/>
    </source>
</evidence>
<keyword evidence="5" id="KW-1133">Transmembrane helix</keyword>
<evidence type="ECO:0008006" key="9">
    <source>
        <dbReference type="Google" id="ProtNLM"/>
    </source>
</evidence>
<dbReference type="Pfam" id="PF02534">
    <property type="entry name" value="T4SS-DNA_transf"/>
    <property type="match status" value="1"/>
</dbReference>
<evidence type="ECO:0000256" key="6">
    <source>
        <dbReference type="ARBA" id="ARBA00023136"/>
    </source>
</evidence>